<dbReference type="GeneID" id="7195725"/>
<evidence type="ECO:0008006" key="5">
    <source>
        <dbReference type="Google" id="ProtNLM"/>
    </source>
</evidence>
<feature type="region of interest" description="Disordered" evidence="1">
    <location>
        <begin position="1"/>
        <end position="56"/>
    </location>
</feature>
<feature type="compositionally biased region" description="Polar residues" evidence="1">
    <location>
        <begin position="1"/>
        <end position="12"/>
    </location>
</feature>
<feature type="transmembrane region" description="Helical" evidence="2">
    <location>
        <begin position="292"/>
        <end position="313"/>
    </location>
</feature>
<dbReference type="RefSeq" id="XP_002184248.1">
    <property type="nucleotide sequence ID" value="XM_002184212.1"/>
</dbReference>
<feature type="transmembrane region" description="Helical" evidence="2">
    <location>
        <begin position="437"/>
        <end position="459"/>
    </location>
</feature>
<evidence type="ECO:0000313" key="3">
    <source>
        <dbReference type="EMBL" id="EEC44426.1"/>
    </source>
</evidence>
<dbReference type="InParanoid" id="B7GAT4"/>
<dbReference type="Proteomes" id="UP000000759">
    <property type="component" value="Chromosome 22"/>
</dbReference>
<evidence type="ECO:0000256" key="1">
    <source>
        <dbReference type="SAM" id="MobiDB-lite"/>
    </source>
</evidence>
<name>B7GAT4_PHATC</name>
<evidence type="ECO:0000256" key="2">
    <source>
        <dbReference type="SAM" id="Phobius"/>
    </source>
</evidence>
<protein>
    <recommendedName>
        <fullName evidence="5">Transmembrane protein</fullName>
    </recommendedName>
</protein>
<sequence length="509" mass="56974">MPLVSETSTHYESTPLLSSLSSQSAFTSPSTLTATLPSASPHPSPDSTMRRASSDAAFPRVVSYSRLDCWLSDNPDDGAVEVNPYAHTNHSNSSNGGMGTGMGTGIGTNSKTNLHTNNSIHSTVVQGPSKSLHRKRTLSNVPRVAHAASYGIAAVTGDSRRVWFRLAWICHFGLLAIVLLVSVLNNPNSRYVTYTSFNDTPTNALFTSNTKSYSHVHRTLGLGDRKYVPIHASDSSGTGDCQKAFVNVMADSLQEPDALICCRNDGFFTGICPSKSTSLPFAGRLAQFPEAWLLPLFPLLFRLLFNLYHAIFSGMPVEFTIFRRLGLYVILMNIRGWVLYLAFNEIEDSIVRETSQACWYRPYLDEAQPDCYGRVFDFSDHVVLYFAQILPIAWLELLYALLESPYWNFNRVLNISATRYNTLDPYYYGSETLIPTYLYPSFLVLSMAYLYFVTFLGTYKTATYFHTGPEVLAGFVVSLTLHGPICYLQCSERCQRVRDYFFGYPKDVR</sequence>
<dbReference type="KEGG" id="pti:PHATRDRAFT_49497"/>
<gene>
    <name evidence="3" type="ORF">PHATRDRAFT_49497</name>
</gene>
<keyword evidence="2" id="KW-0812">Transmembrane</keyword>
<accession>B7GAT4</accession>
<dbReference type="HOGENOM" id="CLU_535852_0_0_1"/>
<feature type="transmembrane region" description="Helical" evidence="2">
    <location>
        <begin position="325"/>
        <end position="343"/>
    </location>
</feature>
<feature type="compositionally biased region" description="Low complexity" evidence="1">
    <location>
        <begin position="13"/>
        <end position="41"/>
    </location>
</feature>
<proteinExistence type="predicted"/>
<organism evidence="3 4">
    <name type="scientific">Phaeodactylum tricornutum (strain CCAP 1055/1)</name>
    <dbReference type="NCBI Taxonomy" id="556484"/>
    <lineage>
        <taxon>Eukaryota</taxon>
        <taxon>Sar</taxon>
        <taxon>Stramenopiles</taxon>
        <taxon>Ochrophyta</taxon>
        <taxon>Bacillariophyta</taxon>
        <taxon>Bacillariophyceae</taxon>
        <taxon>Bacillariophycidae</taxon>
        <taxon>Naviculales</taxon>
        <taxon>Phaeodactylaceae</taxon>
        <taxon>Phaeodactylum</taxon>
    </lineage>
</organism>
<feature type="transmembrane region" description="Helical" evidence="2">
    <location>
        <begin position="382"/>
        <end position="402"/>
    </location>
</feature>
<reference evidence="4" key="2">
    <citation type="submission" date="2008-08" db="EMBL/GenBank/DDBJ databases">
        <authorList>
            <consortium name="Diatom Consortium"/>
            <person name="Grigoriev I."/>
            <person name="Grimwood J."/>
            <person name="Kuo A."/>
            <person name="Otillar R.P."/>
            <person name="Salamov A."/>
            <person name="Detter J.C."/>
            <person name="Lindquist E."/>
            <person name="Shapiro H."/>
            <person name="Lucas S."/>
            <person name="Glavina del Rio T."/>
            <person name="Pitluck S."/>
            <person name="Rokhsar D."/>
            <person name="Bowler C."/>
        </authorList>
    </citation>
    <scope>GENOME REANNOTATION</scope>
    <source>
        <strain evidence="4">CCAP 1055/1</strain>
    </source>
</reference>
<dbReference type="AlphaFoldDB" id="B7GAT4"/>
<dbReference type="OrthoDB" id="44864at2759"/>
<feature type="transmembrane region" description="Helical" evidence="2">
    <location>
        <begin position="162"/>
        <end position="184"/>
    </location>
</feature>
<dbReference type="EMBL" id="CM000624">
    <property type="protein sequence ID" value="EEC44426.1"/>
    <property type="molecule type" value="Genomic_DNA"/>
</dbReference>
<keyword evidence="2" id="KW-0472">Membrane</keyword>
<evidence type="ECO:0000313" key="4">
    <source>
        <dbReference type="Proteomes" id="UP000000759"/>
    </source>
</evidence>
<keyword evidence="2" id="KW-1133">Transmembrane helix</keyword>
<keyword evidence="4" id="KW-1185">Reference proteome</keyword>
<dbReference type="PaxDb" id="2850-Phatr49497"/>
<reference evidence="3 4" key="1">
    <citation type="journal article" date="2008" name="Nature">
        <title>The Phaeodactylum genome reveals the evolutionary history of diatom genomes.</title>
        <authorList>
            <person name="Bowler C."/>
            <person name="Allen A.E."/>
            <person name="Badger J.H."/>
            <person name="Grimwood J."/>
            <person name="Jabbari K."/>
            <person name="Kuo A."/>
            <person name="Maheswari U."/>
            <person name="Martens C."/>
            <person name="Maumus F."/>
            <person name="Otillar R.P."/>
            <person name="Rayko E."/>
            <person name="Salamov A."/>
            <person name="Vandepoele K."/>
            <person name="Beszteri B."/>
            <person name="Gruber A."/>
            <person name="Heijde M."/>
            <person name="Katinka M."/>
            <person name="Mock T."/>
            <person name="Valentin K."/>
            <person name="Verret F."/>
            <person name="Berges J.A."/>
            <person name="Brownlee C."/>
            <person name="Cadoret J.P."/>
            <person name="Chiovitti A."/>
            <person name="Choi C.J."/>
            <person name="Coesel S."/>
            <person name="De Martino A."/>
            <person name="Detter J.C."/>
            <person name="Durkin C."/>
            <person name="Falciatore A."/>
            <person name="Fournet J."/>
            <person name="Haruta M."/>
            <person name="Huysman M.J."/>
            <person name="Jenkins B.D."/>
            <person name="Jiroutova K."/>
            <person name="Jorgensen R.E."/>
            <person name="Joubert Y."/>
            <person name="Kaplan A."/>
            <person name="Kroger N."/>
            <person name="Kroth P.G."/>
            <person name="La Roche J."/>
            <person name="Lindquist E."/>
            <person name="Lommer M."/>
            <person name="Martin-Jezequel V."/>
            <person name="Lopez P.J."/>
            <person name="Lucas S."/>
            <person name="Mangogna M."/>
            <person name="McGinnis K."/>
            <person name="Medlin L.K."/>
            <person name="Montsant A."/>
            <person name="Oudot-Le Secq M.P."/>
            <person name="Napoli C."/>
            <person name="Obornik M."/>
            <person name="Parker M.S."/>
            <person name="Petit J.L."/>
            <person name="Porcel B.M."/>
            <person name="Poulsen N."/>
            <person name="Robison M."/>
            <person name="Rychlewski L."/>
            <person name="Rynearson T.A."/>
            <person name="Schmutz J."/>
            <person name="Shapiro H."/>
            <person name="Siaut M."/>
            <person name="Stanley M."/>
            <person name="Sussman M.R."/>
            <person name="Taylor A.R."/>
            <person name="Vardi A."/>
            <person name="von Dassow P."/>
            <person name="Vyverman W."/>
            <person name="Willis A."/>
            <person name="Wyrwicz L.S."/>
            <person name="Rokhsar D.S."/>
            <person name="Weissenbach J."/>
            <person name="Armbrust E.V."/>
            <person name="Green B.R."/>
            <person name="Van de Peer Y."/>
            <person name="Grigoriev I.V."/>
        </authorList>
    </citation>
    <scope>NUCLEOTIDE SEQUENCE [LARGE SCALE GENOMIC DNA]</scope>
    <source>
        <strain evidence="3 4">CCAP 1055/1</strain>
    </source>
</reference>